<organism evidence="1 2">
    <name type="scientific">Trichothecium roseum</name>
    <dbReference type="NCBI Taxonomy" id="47278"/>
    <lineage>
        <taxon>Eukaryota</taxon>
        <taxon>Fungi</taxon>
        <taxon>Dikarya</taxon>
        <taxon>Ascomycota</taxon>
        <taxon>Pezizomycotina</taxon>
        <taxon>Sordariomycetes</taxon>
        <taxon>Hypocreomycetidae</taxon>
        <taxon>Hypocreales</taxon>
        <taxon>Hypocreales incertae sedis</taxon>
        <taxon>Trichothecium</taxon>
    </lineage>
</organism>
<evidence type="ECO:0000313" key="2">
    <source>
        <dbReference type="Proteomes" id="UP001163324"/>
    </source>
</evidence>
<reference evidence="1" key="1">
    <citation type="submission" date="2022-10" db="EMBL/GenBank/DDBJ databases">
        <title>Complete Genome of Trichothecium roseum strain YXFP-22015, a Plant Pathogen Isolated from Citrus.</title>
        <authorList>
            <person name="Wang Y."/>
            <person name="Zhu L."/>
        </authorList>
    </citation>
    <scope>NUCLEOTIDE SEQUENCE</scope>
    <source>
        <strain evidence="1">YXFP-22015</strain>
    </source>
</reference>
<gene>
    <name evidence="1" type="ORF">N3K66_008795</name>
</gene>
<comment type="caution">
    <text evidence="1">The sequence shown here is derived from an EMBL/GenBank/DDBJ whole genome shotgun (WGS) entry which is preliminary data.</text>
</comment>
<sequence length="474" mass="50323">MEDKPSASPWVSQLGDKSSSLENRVPADAETLAEPPPNGGYGWVCTAAASVINAHSWGFNSAYAVFLAHYLDNDVFTGASPLTYAFVGSLSLTFLLTVSPLATYMVGRFGIRPTMLCGVVLETASLFCASLATEIWHLFLTQGVLFGSGLGLLFIPTAAVVPQWFTTKRSLASGVSLAGAGLGGAVYSLVAAAIIRNLGLVYAFRILGALAFVVNTACIFLIRDRNKVVGSNQSAFDTVIAERGEYWLLIGFSAFTMLGYFVLIFSLADYASTIGLDPSEGALISALFNFGQAIGRPLIGYFSDSMGRMNMAGSMTFVAGVLSLAVWVNAKSYGVLIFYAISEGLVAGNFWATIGPLMAEVVGLPNVPSGMSMMWVCMIIPSTFSEPIALEIVSGTGSYLGAQLFTGLVYIAAALCMTLLRGWKMNQKPEGGTNISNAALPNSQTNIGTEVERKPVRGSRMMTIVSASWSWARV</sequence>
<proteinExistence type="predicted"/>
<name>A0ACC0UR91_9HYPO</name>
<protein>
    <submittedName>
        <fullName evidence="1">Uncharacterized protein</fullName>
    </submittedName>
</protein>
<keyword evidence="2" id="KW-1185">Reference proteome</keyword>
<accession>A0ACC0UR91</accession>
<evidence type="ECO:0000313" key="1">
    <source>
        <dbReference type="EMBL" id="KAI9896623.1"/>
    </source>
</evidence>
<dbReference type="Proteomes" id="UP001163324">
    <property type="component" value="Chromosome 9"/>
</dbReference>
<dbReference type="EMBL" id="CM047948">
    <property type="protein sequence ID" value="KAI9896623.1"/>
    <property type="molecule type" value="Genomic_DNA"/>
</dbReference>